<dbReference type="Proteomes" id="UP000464211">
    <property type="component" value="Chromosome"/>
</dbReference>
<reference evidence="1 2" key="1">
    <citation type="submission" date="2020-01" db="EMBL/GenBank/DDBJ databases">
        <title>Complete genome sequence of Collinsella aerofaciens JCM 10188(T).</title>
        <authorList>
            <person name="Tourlousse D.M."/>
            <person name="Sakamoto M."/>
            <person name="Miura T."/>
            <person name="Narita K."/>
            <person name="Ohashi A."/>
            <person name="Uchino Y."/>
            <person name="Yamazoe A."/>
            <person name="Kameyama K."/>
            <person name="Terauchi J."/>
            <person name="Ohkuma M."/>
            <person name="Kawasaki H."/>
            <person name="Sekiguchi Y."/>
        </authorList>
    </citation>
    <scope>NUCLEOTIDE SEQUENCE [LARGE SCALE GENOMIC DNA]</scope>
    <source>
        <strain evidence="1 2">JCM 10188</strain>
    </source>
</reference>
<dbReference type="InterPro" id="IPR003448">
    <property type="entry name" value="Mopterin_biosynth_MoaE"/>
</dbReference>
<dbReference type="Gene3D" id="3.90.1170.40">
    <property type="entry name" value="Molybdopterin biosynthesis MoaE subunit"/>
    <property type="match status" value="1"/>
</dbReference>
<gene>
    <name evidence="1" type="ORF">GXM19_08020</name>
</gene>
<name>A0A858B754_COLAA</name>
<dbReference type="Pfam" id="PF02391">
    <property type="entry name" value="MoaE"/>
    <property type="match status" value="1"/>
</dbReference>
<dbReference type="SUPFAM" id="SSF54690">
    <property type="entry name" value="Molybdopterin synthase subunit MoaE"/>
    <property type="match status" value="1"/>
</dbReference>
<protein>
    <submittedName>
        <fullName evidence="1">Molybdopterin biosynthesis protein</fullName>
    </submittedName>
</protein>
<dbReference type="GO" id="GO:0006777">
    <property type="term" value="P:Mo-molybdopterin cofactor biosynthetic process"/>
    <property type="evidence" value="ECO:0007669"/>
    <property type="project" value="InterPro"/>
</dbReference>
<dbReference type="InterPro" id="IPR036563">
    <property type="entry name" value="MoaE_sf"/>
</dbReference>
<organism evidence="1 2">
    <name type="scientific">Collinsella aerofaciens (strain ATCC 25986 / DSM 3979 / JCM 10188 / KCTC 3647 / NCTC 11838 / VPI 1003)</name>
    <dbReference type="NCBI Taxonomy" id="411903"/>
    <lineage>
        <taxon>Bacteria</taxon>
        <taxon>Bacillati</taxon>
        <taxon>Actinomycetota</taxon>
        <taxon>Coriobacteriia</taxon>
        <taxon>Coriobacteriales</taxon>
        <taxon>Coriobacteriaceae</taxon>
        <taxon>Collinsella</taxon>
    </lineage>
</organism>
<dbReference type="AlphaFoldDB" id="A0A858B754"/>
<sequence>MMLENGKTMPSVDAWLREAKADSSAPACGMYLTHNGVVRATPKAEARGVETDGVAPGHKVGGMVFGYDASKVQAAIEATSAMPGIGYVRVWLASGELAVGDDIMLVLIGGDIRPHVVDALQALVGTIKNECVSEVEREA</sequence>
<evidence type="ECO:0000313" key="1">
    <source>
        <dbReference type="EMBL" id="QIA34801.1"/>
    </source>
</evidence>
<proteinExistence type="predicted"/>
<evidence type="ECO:0000313" key="2">
    <source>
        <dbReference type="Proteomes" id="UP000464211"/>
    </source>
</evidence>
<accession>A0A858B754</accession>
<dbReference type="EMBL" id="CP048433">
    <property type="protein sequence ID" value="QIA34801.1"/>
    <property type="molecule type" value="Genomic_DNA"/>
</dbReference>